<dbReference type="PROSITE" id="PS00217">
    <property type="entry name" value="SUGAR_TRANSPORT_2"/>
    <property type="match status" value="1"/>
</dbReference>
<evidence type="ECO:0000256" key="10">
    <source>
        <dbReference type="SAM" id="Phobius"/>
    </source>
</evidence>
<dbReference type="SUPFAM" id="SSF103473">
    <property type="entry name" value="MFS general substrate transporter"/>
    <property type="match status" value="1"/>
</dbReference>
<dbReference type="PANTHER" id="PTHR48022:SF17">
    <property type="entry name" value="HEXOSE TRANSPORTER"/>
    <property type="match status" value="1"/>
</dbReference>
<feature type="transmembrane region" description="Helical" evidence="10">
    <location>
        <begin position="454"/>
        <end position="472"/>
    </location>
</feature>
<accession>A0ABR2ZUX9</accession>
<evidence type="ECO:0000256" key="7">
    <source>
        <dbReference type="ARBA" id="ARBA00049119"/>
    </source>
</evidence>
<feature type="domain" description="Major facilitator superfamily (MFS) profile" evidence="11">
    <location>
        <begin position="26"/>
        <end position="476"/>
    </location>
</feature>
<keyword evidence="13" id="KW-1185">Reference proteome</keyword>
<evidence type="ECO:0000256" key="1">
    <source>
        <dbReference type="ARBA" id="ARBA00004141"/>
    </source>
</evidence>
<feature type="transmembrane region" description="Helical" evidence="10">
    <location>
        <begin position="77"/>
        <end position="97"/>
    </location>
</feature>
<reference evidence="12 13" key="1">
    <citation type="submission" date="2024-05" db="EMBL/GenBank/DDBJ databases">
        <title>A draft genome resource for the thread blight pathogen Marasmius tenuissimus strain MS-2.</title>
        <authorList>
            <person name="Yulfo-Soto G.E."/>
            <person name="Baruah I.K."/>
            <person name="Amoako-Attah I."/>
            <person name="Bukari Y."/>
            <person name="Meinhardt L.W."/>
            <person name="Bailey B.A."/>
            <person name="Cohen S.P."/>
        </authorList>
    </citation>
    <scope>NUCLEOTIDE SEQUENCE [LARGE SCALE GENOMIC DNA]</scope>
    <source>
        <strain evidence="12 13">MS-2</strain>
    </source>
</reference>
<keyword evidence="4 10" id="KW-0812">Transmembrane</keyword>
<dbReference type="EMBL" id="JBBXMP010000051">
    <property type="protein sequence ID" value="KAL0065158.1"/>
    <property type="molecule type" value="Genomic_DNA"/>
</dbReference>
<protein>
    <submittedName>
        <fullName evidence="12">Plasma membrane low glucose sensor</fullName>
    </submittedName>
</protein>
<comment type="caution">
    <text evidence="12">The sequence shown here is derived from an EMBL/GenBank/DDBJ whole genome shotgun (WGS) entry which is preliminary data.</text>
</comment>
<feature type="transmembrane region" description="Helical" evidence="10">
    <location>
        <begin position="129"/>
        <end position="150"/>
    </location>
</feature>
<evidence type="ECO:0000256" key="6">
    <source>
        <dbReference type="ARBA" id="ARBA00023136"/>
    </source>
</evidence>
<evidence type="ECO:0000259" key="11">
    <source>
        <dbReference type="PROSITE" id="PS50850"/>
    </source>
</evidence>
<evidence type="ECO:0000256" key="3">
    <source>
        <dbReference type="ARBA" id="ARBA00022448"/>
    </source>
</evidence>
<feature type="compositionally biased region" description="Polar residues" evidence="9">
    <location>
        <begin position="516"/>
        <end position="527"/>
    </location>
</feature>
<evidence type="ECO:0000256" key="9">
    <source>
        <dbReference type="SAM" id="MobiDB-lite"/>
    </source>
</evidence>
<dbReference type="PANTHER" id="PTHR48022">
    <property type="entry name" value="PLASTIDIC GLUCOSE TRANSPORTER 4"/>
    <property type="match status" value="1"/>
</dbReference>
<feature type="region of interest" description="Disordered" evidence="9">
    <location>
        <begin position="507"/>
        <end position="527"/>
    </location>
</feature>
<evidence type="ECO:0000256" key="8">
    <source>
        <dbReference type="RuleBase" id="RU003346"/>
    </source>
</evidence>
<feature type="transmembrane region" description="Helical" evidence="10">
    <location>
        <begin position="21"/>
        <end position="39"/>
    </location>
</feature>
<evidence type="ECO:0000256" key="4">
    <source>
        <dbReference type="ARBA" id="ARBA00022692"/>
    </source>
</evidence>
<dbReference type="PROSITE" id="PS00216">
    <property type="entry name" value="SUGAR_TRANSPORT_1"/>
    <property type="match status" value="2"/>
</dbReference>
<dbReference type="InterPro" id="IPR005829">
    <property type="entry name" value="Sugar_transporter_CS"/>
</dbReference>
<dbReference type="PROSITE" id="PS50850">
    <property type="entry name" value="MFS"/>
    <property type="match status" value="1"/>
</dbReference>
<dbReference type="InterPro" id="IPR036259">
    <property type="entry name" value="MFS_trans_sf"/>
</dbReference>
<dbReference type="CDD" id="cd17356">
    <property type="entry name" value="MFS_HXT"/>
    <property type="match status" value="1"/>
</dbReference>
<name>A0ABR2ZUX9_9AGAR</name>
<proteinExistence type="inferred from homology"/>
<dbReference type="InterPro" id="IPR020846">
    <property type="entry name" value="MFS_dom"/>
</dbReference>
<dbReference type="PRINTS" id="PR00171">
    <property type="entry name" value="SUGRTRNSPORT"/>
</dbReference>
<dbReference type="NCBIfam" id="TIGR00879">
    <property type="entry name" value="SP"/>
    <property type="match status" value="1"/>
</dbReference>
<comment type="similarity">
    <text evidence="2 8">Belongs to the major facilitator superfamily. Sugar transporter (TC 2.A.1.1) family.</text>
</comment>
<dbReference type="Pfam" id="PF00083">
    <property type="entry name" value="Sugar_tr"/>
    <property type="match status" value="1"/>
</dbReference>
<dbReference type="InterPro" id="IPR005828">
    <property type="entry name" value="MFS_sugar_transport-like"/>
</dbReference>
<feature type="transmembrane region" description="Helical" evidence="10">
    <location>
        <begin position="162"/>
        <end position="182"/>
    </location>
</feature>
<evidence type="ECO:0000313" key="13">
    <source>
        <dbReference type="Proteomes" id="UP001437256"/>
    </source>
</evidence>
<comment type="subcellular location">
    <subcellularLocation>
        <location evidence="1">Membrane</location>
        <topology evidence="1">Multi-pass membrane protein</topology>
    </subcellularLocation>
</comment>
<keyword evidence="5 10" id="KW-1133">Transmembrane helix</keyword>
<feature type="transmembrane region" description="Helical" evidence="10">
    <location>
        <begin position="285"/>
        <end position="308"/>
    </location>
</feature>
<feature type="transmembrane region" description="Helical" evidence="10">
    <location>
        <begin position="194"/>
        <end position="215"/>
    </location>
</feature>
<evidence type="ECO:0000256" key="5">
    <source>
        <dbReference type="ARBA" id="ARBA00022989"/>
    </source>
</evidence>
<dbReference type="Proteomes" id="UP001437256">
    <property type="component" value="Unassembled WGS sequence"/>
</dbReference>
<dbReference type="InterPro" id="IPR003663">
    <property type="entry name" value="Sugar/inositol_transpt"/>
</dbReference>
<comment type="catalytic activity">
    <reaction evidence="7">
        <text>myo-inositol(out) + H(+)(out) = myo-inositol(in) + H(+)(in)</text>
        <dbReference type="Rhea" id="RHEA:60364"/>
        <dbReference type="ChEBI" id="CHEBI:15378"/>
        <dbReference type="ChEBI" id="CHEBI:17268"/>
    </reaction>
</comment>
<sequence length="527" mass="56747">MAGGPAATGEGIGANAPKNKLAGILMVCFAAFGGILFGYDTGTISGVKVMPDWLQTFGHPTGDPNQPYAISTGAESLYVSMLSVGTFVGALAGAPAADMIGRKWGVVLACLVFSVGVAMQTAATHKDLFLVGRVFAGIGVGIVSCLVPMYQSECAPKWIRGAVVALYQWAITIGILLASIFNNATKNNPSHSSYRIPTAIQFIWAFVLAAGMAWLPESPRYLIKKDNLNAASAAMGRLLGLPADNATVQEEIRVIRDNLEAERALGESTYLDCFRMGPNKIAFRTWTGMALQAWQQLTGINFIIYYGTTFFERAGIDDPFLITIAINVVNVGMTVPGIWGVEKFGRRTLLFWGAIGMCVCEFIVAIVGVSVSDDNKAGQQVLIAFVCIYIAFFACTWGPIAWVVCGEIFPLQIRAKAMSLSTASNWLWNWAIGYSTPYLVNTGPGNAGLEQKVFFIWGSTCACCIFFTYFCIPETKGLSLEQIDLMYQNSTPISSVKYRAQLMASEVSEKGRRGSNETPSSSGTSTV</sequence>
<evidence type="ECO:0000256" key="2">
    <source>
        <dbReference type="ARBA" id="ARBA00010992"/>
    </source>
</evidence>
<feature type="transmembrane region" description="Helical" evidence="10">
    <location>
        <begin position="348"/>
        <end position="369"/>
    </location>
</feature>
<keyword evidence="6 10" id="KW-0472">Membrane</keyword>
<evidence type="ECO:0000313" key="12">
    <source>
        <dbReference type="EMBL" id="KAL0065158.1"/>
    </source>
</evidence>
<gene>
    <name evidence="12" type="primary">SNF3_1</name>
    <name evidence="12" type="ORF">AAF712_007828</name>
</gene>
<organism evidence="12 13">
    <name type="scientific">Marasmius tenuissimus</name>
    <dbReference type="NCBI Taxonomy" id="585030"/>
    <lineage>
        <taxon>Eukaryota</taxon>
        <taxon>Fungi</taxon>
        <taxon>Dikarya</taxon>
        <taxon>Basidiomycota</taxon>
        <taxon>Agaricomycotina</taxon>
        <taxon>Agaricomycetes</taxon>
        <taxon>Agaricomycetidae</taxon>
        <taxon>Agaricales</taxon>
        <taxon>Marasmiineae</taxon>
        <taxon>Marasmiaceae</taxon>
        <taxon>Marasmius</taxon>
    </lineage>
</organism>
<dbReference type="InterPro" id="IPR050360">
    <property type="entry name" value="MFS_Sugar_Transporters"/>
</dbReference>
<keyword evidence="3 8" id="KW-0813">Transport</keyword>
<feature type="transmembrane region" description="Helical" evidence="10">
    <location>
        <begin position="381"/>
        <end position="405"/>
    </location>
</feature>
<feature type="transmembrane region" description="Helical" evidence="10">
    <location>
        <begin position="320"/>
        <end position="341"/>
    </location>
</feature>
<feature type="transmembrane region" description="Helical" evidence="10">
    <location>
        <begin position="104"/>
        <end position="123"/>
    </location>
</feature>
<dbReference type="Gene3D" id="1.20.1250.20">
    <property type="entry name" value="MFS general substrate transporter like domains"/>
    <property type="match status" value="1"/>
</dbReference>